<accession>A0A167C1N5</accession>
<dbReference type="AlphaFoldDB" id="A0A167C1N5"/>
<dbReference type="EMBL" id="LSFN01000032">
    <property type="protein sequence ID" value="OAB72674.1"/>
    <property type="molecule type" value="Genomic_DNA"/>
</dbReference>
<evidence type="ECO:0000313" key="4">
    <source>
        <dbReference type="Proteomes" id="UP000077134"/>
    </source>
</evidence>
<comment type="caution">
    <text evidence="3">The sequence shown here is derived from an EMBL/GenBank/DDBJ whole genome shotgun (WGS) entry which is preliminary data.</text>
</comment>
<keyword evidence="2" id="KW-0472">Membrane</keyword>
<name>A0A167C1N5_9BACL</name>
<dbReference type="SUPFAM" id="SSF53187">
    <property type="entry name" value="Zn-dependent exopeptidases"/>
    <property type="match status" value="1"/>
</dbReference>
<dbReference type="KEGG" id="pcx:LPB68_05645"/>
<gene>
    <name evidence="3" type="ORF">PNBC_14605</name>
</gene>
<dbReference type="Proteomes" id="UP000077134">
    <property type="component" value="Unassembled WGS sequence"/>
</dbReference>
<dbReference type="OrthoDB" id="1633470at2"/>
<feature type="compositionally biased region" description="Polar residues" evidence="1">
    <location>
        <begin position="189"/>
        <end position="200"/>
    </location>
</feature>
<dbReference type="InterPro" id="IPR010897">
    <property type="entry name" value="Spore_II_P"/>
</dbReference>
<dbReference type="Pfam" id="PF07454">
    <property type="entry name" value="SpoIIP"/>
    <property type="match status" value="1"/>
</dbReference>
<proteinExistence type="predicted"/>
<dbReference type="NCBIfam" id="TIGR02867">
    <property type="entry name" value="spore_II_P"/>
    <property type="match status" value="1"/>
</dbReference>
<feature type="region of interest" description="Disordered" evidence="1">
    <location>
        <begin position="136"/>
        <end position="200"/>
    </location>
</feature>
<dbReference type="RefSeq" id="WP_068659381.1">
    <property type="nucleotide sequence ID" value="NZ_CP017770.1"/>
</dbReference>
<reference evidence="3 4" key="1">
    <citation type="submission" date="2016-02" db="EMBL/GenBank/DDBJ databases">
        <title>Paenibacillus sp. LPB0068, isolated from Crassostrea gigas.</title>
        <authorList>
            <person name="Shin S.-K."/>
            <person name="Yi H."/>
        </authorList>
    </citation>
    <scope>NUCLEOTIDE SEQUENCE [LARGE SCALE GENOMIC DNA]</scope>
    <source>
        <strain evidence="3 4">LPB0068</strain>
    </source>
</reference>
<sequence>MKREWFQIWNLHQWRAKWLSILTMGRTFLLLSFCSMIFFVLLGLGGMVELKYSSSPVSSMKGFASSLTNELFVDMLGMELPHLNNSKESSTLSGEKMITFVFQLLTSVNPRDPKSLLARELPGMDSNNSVLLRSATGNKNMEGPEDYHPDSTKAVASAKSNEGLSIQEPVTKPEGQQEPPDQLIPTPDTAGTSESSNGNSEVLIYHSHPREAFNPLVGTVSTNPSSAIPNQNVIQVGDFISAELKTKGVSVMHLKDDYPSYIKDYSYKFSYKYSREAVKTALAQNDKITYLLDIHRDSQRHDKTTTVINGVSYAQMYFIIGHENKQWRQNEAYANSIHQRLEATHPGISRGIWGKTASQGNGEYNQSLSPNSIIIEMGGIDSTKDELERTSRVLANIVADVYFEDQKAKKASTVKSDSGINGGS</sequence>
<keyword evidence="4" id="KW-1185">Reference proteome</keyword>
<organism evidence="3 4">
    <name type="scientific">Paenibacillus crassostreae</name>
    <dbReference type="NCBI Taxonomy" id="1763538"/>
    <lineage>
        <taxon>Bacteria</taxon>
        <taxon>Bacillati</taxon>
        <taxon>Bacillota</taxon>
        <taxon>Bacilli</taxon>
        <taxon>Bacillales</taxon>
        <taxon>Paenibacillaceae</taxon>
        <taxon>Paenibacillus</taxon>
    </lineage>
</organism>
<evidence type="ECO:0000313" key="3">
    <source>
        <dbReference type="EMBL" id="OAB72674.1"/>
    </source>
</evidence>
<evidence type="ECO:0000256" key="1">
    <source>
        <dbReference type="SAM" id="MobiDB-lite"/>
    </source>
</evidence>
<dbReference type="STRING" id="1763538.LPB68_05645"/>
<keyword evidence="2" id="KW-1133">Transmembrane helix</keyword>
<protein>
    <submittedName>
        <fullName evidence="3">Stage II sporulation protein P</fullName>
    </submittedName>
</protein>
<keyword evidence="2" id="KW-0812">Transmembrane</keyword>
<feature type="transmembrane region" description="Helical" evidence="2">
    <location>
        <begin position="21"/>
        <end position="48"/>
    </location>
</feature>
<evidence type="ECO:0000256" key="2">
    <source>
        <dbReference type="SAM" id="Phobius"/>
    </source>
</evidence>